<name>A0A7T7I4G4_9ACTN</name>
<reference evidence="3 4" key="1">
    <citation type="submission" date="2020-12" db="EMBL/GenBank/DDBJ databases">
        <title>A novel species.</title>
        <authorList>
            <person name="Li K."/>
        </authorList>
    </citation>
    <scope>NUCLEOTIDE SEQUENCE [LARGE SCALE GENOMIC DNA]</scope>
    <source>
        <strain evidence="3 4">ZYC-3</strain>
    </source>
</reference>
<keyword evidence="4" id="KW-1185">Reference proteome</keyword>
<evidence type="ECO:0000259" key="2">
    <source>
        <dbReference type="PROSITE" id="PS51903"/>
    </source>
</evidence>
<proteinExistence type="predicted"/>
<dbReference type="Proteomes" id="UP000595636">
    <property type="component" value="Chromosome"/>
</dbReference>
<dbReference type="EMBL" id="CP066831">
    <property type="protein sequence ID" value="QQM40854.1"/>
    <property type="molecule type" value="Genomic_DNA"/>
</dbReference>
<dbReference type="PROSITE" id="PS51903">
    <property type="entry name" value="CLP_R"/>
    <property type="match status" value="1"/>
</dbReference>
<keyword evidence="1" id="KW-0677">Repeat</keyword>
<dbReference type="InterPro" id="IPR004176">
    <property type="entry name" value="Clp_R_N"/>
</dbReference>
<dbReference type="InterPro" id="IPR036628">
    <property type="entry name" value="Clp_N_dom_sf"/>
</dbReference>
<dbReference type="KEGG" id="slf:JEQ17_16160"/>
<evidence type="ECO:0000313" key="4">
    <source>
        <dbReference type="Proteomes" id="UP000595636"/>
    </source>
</evidence>
<evidence type="ECO:0000313" key="3">
    <source>
        <dbReference type="EMBL" id="QQM40854.1"/>
    </source>
</evidence>
<gene>
    <name evidence="3" type="ORF">JEQ17_16160</name>
</gene>
<accession>A0A7T7I4G4</accession>
<sequence length="196" mass="20948">MFERFTKDARAVVLGAVEHAERLRAETVEEQHVLLALLDREASRASFALMSLGLAERKESVEQALAEARRRGGLSRADADALSGLGIDVSEIVSRVEEAHGEGALRSRGGTGTGRGRGWLSGLVGGHRPFAQGAKDLLTESLRMALAQRDRYIGDEHLLLALAARPGVPAEVLADHGVTYESLRRVLYGGGEAKAG</sequence>
<dbReference type="SUPFAM" id="SSF81923">
    <property type="entry name" value="Double Clp-N motif"/>
    <property type="match status" value="1"/>
</dbReference>
<dbReference type="RefSeq" id="WP_200395905.1">
    <property type="nucleotide sequence ID" value="NZ_CP066831.1"/>
</dbReference>
<evidence type="ECO:0000256" key="1">
    <source>
        <dbReference type="PROSITE-ProRule" id="PRU01251"/>
    </source>
</evidence>
<dbReference type="Pfam" id="PF02861">
    <property type="entry name" value="Clp_N"/>
    <property type="match status" value="2"/>
</dbReference>
<organism evidence="3 4">
    <name type="scientific">Streptomyces liliifuscus</name>
    <dbReference type="NCBI Taxonomy" id="2797636"/>
    <lineage>
        <taxon>Bacteria</taxon>
        <taxon>Bacillati</taxon>
        <taxon>Actinomycetota</taxon>
        <taxon>Actinomycetes</taxon>
        <taxon>Kitasatosporales</taxon>
        <taxon>Streptomycetaceae</taxon>
        <taxon>Streptomyces</taxon>
    </lineage>
</organism>
<feature type="domain" description="Clp R" evidence="2">
    <location>
        <begin position="2"/>
        <end position="196"/>
    </location>
</feature>
<dbReference type="Gene3D" id="1.10.1780.10">
    <property type="entry name" value="Clp, N-terminal domain"/>
    <property type="match status" value="1"/>
</dbReference>
<dbReference type="AlphaFoldDB" id="A0A7T7I4G4"/>
<protein>
    <submittedName>
        <fullName evidence="3">Peptidase</fullName>
    </submittedName>
</protein>